<gene>
    <name evidence="1" type="ordered locus">B488_10410</name>
</gene>
<sequence>MRLKTSKKVFDYWNKLRGDESVLLQKLIKLAPISHFLSNLFILEIIDSKFHFRLAGTEICMIFENELNGKFFSEIWDNVFKKKSEMLAQDVMKKLKSLIIYASSQTIYKQLLEVEVVLMPLCSGDVGCDRILGCLSIDGKEFRYIASPIEILKINHFTIIDDTKIENSSLEEKAFDFYTSSSVEDSWFGYYRKKMLHFKVFNGDKKEY</sequence>
<dbReference type="KEGG" id="lcc:B488_10410"/>
<reference evidence="1 2" key="1">
    <citation type="journal article" date="2012" name="Stand. Genomic Sci.">
        <title>Complete genome sequence of Liberibacter crescens BT-1.</title>
        <authorList>
            <person name="Leonard M.T."/>
            <person name="Fagen J.R."/>
            <person name="Davis-Richardson A.G."/>
            <person name="Davis M.J."/>
            <person name="Triplett E.W."/>
        </authorList>
    </citation>
    <scope>NUCLEOTIDE SEQUENCE [LARGE SCALE GENOMIC DNA]</scope>
    <source>
        <strain evidence="1 2">BT-1</strain>
    </source>
</reference>
<dbReference type="HOGENOM" id="CLU_097079_1_0_5"/>
<dbReference type="Proteomes" id="UP000010799">
    <property type="component" value="Chromosome"/>
</dbReference>
<dbReference type="STRING" id="1215343.B488_10410"/>
<dbReference type="InterPro" id="IPR009922">
    <property type="entry name" value="DUF1457"/>
</dbReference>
<dbReference type="PIRSF" id="PIRSF031878">
    <property type="entry name" value="UCP031878"/>
    <property type="match status" value="1"/>
</dbReference>
<dbReference type="Pfam" id="PF07310">
    <property type="entry name" value="PAS_5"/>
    <property type="match status" value="1"/>
</dbReference>
<evidence type="ECO:0008006" key="3">
    <source>
        <dbReference type="Google" id="ProtNLM"/>
    </source>
</evidence>
<dbReference type="EMBL" id="CP003789">
    <property type="protein sequence ID" value="AGA65033.1"/>
    <property type="molecule type" value="Genomic_DNA"/>
</dbReference>
<dbReference type="RefSeq" id="WP_015273458.1">
    <property type="nucleotide sequence ID" value="NC_019907.1"/>
</dbReference>
<evidence type="ECO:0000313" key="2">
    <source>
        <dbReference type="Proteomes" id="UP000010799"/>
    </source>
</evidence>
<proteinExistence type="predicted"/>
<accession>L0EWN0</accession>
<dbReference type="AlphaFoldDB" id="L0EWN0"/>
<name>L0EWN0_LIBCB</name>
<evidence type="ECO:0000313" key="1">
    <source>
        <dbReference type="EMBL" id="AGA65033.1"/>
    </source>
</evidence>
<dbReference type="eggNOG" id="COG5388">
    <property type="taxonomic scope" value="Bacteria"/>
</dbReference>
<keyword evidence="2" id="KW-1185">Reference proteome</keyword>
<dbReference type="PATRIC" id="fig|1215343.11.peg.1069"/>
<protein>
    <recommendedName>
        <fullName evidence="3">PAS domain-containing protein</fullName>
    </recommendedName>
</protein>
<organism evidence="1 2">
    <name type="scientific">Liberibacter crescens (strain BT-1)</name>
    <dbReference type="NCBI Taxonomy" id="1215343"/>
    <lineage>
        <taxon>Bacteria</taxon>
        <taxon>Pseudomonadati</taxon>
        <taxon>Pseudomonadota</taxon>
        <taxon>Alphaproteobacteria</taxon>
        <taxon>Hyphomicrobiales</taxon>
        <taxon>Rhizobiaceae</taxon>
        <taxon>Liberibacter</taxon>
    </lineage>
</organism>